<reference evidence="3" key="1">
    <citation type="journal article" date="2014" name="Nat. Genet.">
        <title>Genome of the human hookworm Necator americanus.</title>
        <authorList>
            <person name="Tang Y.T."/>
            <person name="Gao X."/>
            <person name="Rosa B.A."/>
            <person name="Abubucker S."/>
            <person name="Hallsworth-Pepin K."/>
            <person name="Martin J."/>
            <person name="Tyagi R."/>
            <person name="Heizer E."/>
            <person name="Zhang X."/>
            <person name="Bhonagiri-Palsikar V."/>
            <person name="Minx P."/>
            <person name="Warren W.C."/>
            <person name="Wang Q."/>
            <person name="Zhan B."/>
            <person name="Hotez P.J."/>
            <person name="Sternberg P.W."/>
            <person name="Dougall A."/>
            <person name="Gaze S.T."/>
            <person name="Mulvenna J."/>
            <person name="Sotillo J."/>
            <person name="Ranganathan S."/>
            <person name="Rabelo E.M."/>
            <person name="Wilson R.K."/>
            <person name="Felgner P.L."/>
            <person name="Bethony J."/>
            <person name="Hawdon J.M."/>
            <person name="Gasser R.B."/>
            <person name="Loukas A."/>
            <person name="Mitreva M."/>
        </authorList>
    </citation>
    <scope>NUCLEOTIDE SEQUENCE [LARGE SCALE GENOMIC DNA]</scope>
</reference>
<dbReference type="SUPFAM" id="SSF51230">
    <property type="entry name" value="Single hybrid motif"/>
    <property type="match status" value="1"/>
</dbReference>
<evidence type="ECO:0000313" key="3">
    <source>
        <dbReference type="Proteomes" id="UP000053676"/>
    </source>
</evidence>
<dbReference type="OrthoDB" id="196847at2759"/>
<evidence type="ECO:0000259" key="1">
    <source>
        <dbReference type="PROSITE" id="PS50968"/>
    </source>
</evidence>
<organism evidence="2 3">
    <name type="scientific">Necator americanus</name>
    <name type="common">Human hookworm</name>
    <dbReference type="NCBI Taxonomy" id="51031"/>
    <lineage>
        <taxon>Eukaryota</taxon>
        <taxon>Metazoa</taxon>
        <taxon>Ecdysozoa</taxon>
        <taxon>Nematoda</taxon>
        <taxon>Chromadorea</taxon>
        <taxon>Rhabditida</taxon>
        <taxon>Rhabditina</taxon>
        <taxon>Rhabditomorpha</taxon>
        <taxon>Strongyloidea</taxon>
        <taxon>Ancylostomatidae</taxon>
        <taxon>Bunostominae</taxon>
        <taxon>Necator</taxon>
    </lineage>
</organism>
<evidence type="ECO:0000313" key="2">
    <source>
        <dbReference type="EMBL" id="ETN84179.1"/>
    </source>
</evidence>
<feature type="domain" description="Lipoyl-binding" evidence="1">
    <location>
        <begin position="1"/>
        <end position="59"/>
    </location>
</feature>
<dbReference type="CDD" id="cd06850">
    <property type="entry name" value="biotinyl_domain"/>
    <property type="match status" value="1"/>
</dbReference>
<dbReference type="EMBL" id="KI658001">
    <property type="protein sequence ID" value="ETN84179.1"/>
    <property type="molecule type" value="Genomic_DNA"/>
</dbReference>
<dbReference type="STRING" id="51031.W2TR77"/>
<dbReference type="InterPro" id="IPR011053">
    <property type="entry name" value="Single_hybrid_motif"/>
</dbReference>
<sequence>MRPVQVKQGDEVAVSQLLFTVTSMKMEIAVKSKTSGKVRSILHPKGAFVEAGDVVVLIDPS</sequence>
<dbReference type="KEGG" id="nai:NECAME_07000"/>
<dbReference type="Pfam" id="PF00364">
    <property type="entry name" value="Biotin_lipoyl"/>
    <property type="match status" value="1"/>
</dbReference>
<dbReference type="Gene3D" id="2.40.50.100">
    <property type="match status" value="1"/>
</dbReference>
<proteinExistence type="predicted"/>
<dbReference type="Proteomes" id="UP000053676">
    <property type="component" value="Unassembled WGS sequence"/>
</dbReference>
<protein>
    <submittedName>
        <fullName evidence="2">Biotin-requiring enzyme</fullName>
    </submittedName>
</protein>
<dbReference type="PROSITE" id="PS50968">
    <property type="entry name" value="BIOTINYL_LIPOYL"/>
    <property type="match status" value="1"/>
</dbReference>
<dbReference type="InterPro" id="IPR000089">
    <property type="entry name" value="Biotin_lipoyl"/>
</dbReference>
<dbReference type="AlphaFoldDB" id="W2TR77"/>
<accession>W2TR77</accession>
<keyword evidence="3" id="KW-1185">Reference proteome</keyword>
<gene>
    <name evidence="2" type="ORF">NECAME_07000</name>
</gene>
<name>W2TR77_NECAM</name>